<dbReference type="PROSITE" id="PS00636">
    <property type="entry name" value="DNAJ_1"/>
    <property type="match status" value="1"/>
</dbReference>
<keyword evidence="1" id="KW-0143">Chaperone</keyword>
<name>A0A6A4WGI9_AMPAM</name>
<evidence type="ECO:0000259" key="6">
    <source>
        <dbReference type="PROSITE" id="PS50076"/>
    </source>
</evidence>
<dbReference type="SUPFAM" id="SSF46565">
    <property type="entry name" value="Chaperone J-domain"/>
    <property type="match status" value="1"/>
</dbReference>
<evidence type="ECO:0000256" key="2">
    <source>
        <dbReference type="ARBA" id="ARBA00040158"/>
    </source>
</evidence>
<evidence type="ECO:0000256" key="5">
    <source>
        <dbReference type="ARBA" id="ARBA00046365"/>
    </source>
</evidence>
<evidence type="ECO:0000256" key="1">
    <source>
        <dbReference type="ARBA" id="ARBA00023186"/>
    </source>
</evidence>
<dbReference type="EMBL" id="VIIS01000662">
    <property type="protein sequence ID" value="KAF0306516.1"/>
    <property type="molecule type" value="Genomic_DNA"/>
</dbReference>
<dbReference type="GO" id="GO:0036503">
    <property type="term" value="P:ERAD pathway"/>
    <property type="evidence" value="ECO:0007669"/>
    <property type="project" value="TreeGrafter"/>
</dbReference>
<evidence type="ECO:0000313" key="7">
    <source>
        <dbReference type="EMBL" id="KAF0306516.1"/>
    </source>
</evidence>
<dbReference type="PANTHER" id="PTHR44360:SF1">
    <property type="entry name" value="DNAJ HOMOLOG SUBFAMILY B MEMBER 9"/>
    <property type="match status" value="1"/>
</dbReference>
<evidence type="ECO:0000256" key="3">
    <source>
        <dbReference type="ARBA" id="ARBA00041533"/>
    </source>
</evidence>
<reference evidence="7 8" key="1">
    <citation type="submission" date="2019-07" db="EMBL/GenBank/DDBJ databases">
        <title>Draft genome assembly of a fouling barnacle, Amphibalanus amphitrite (Darwin, 1854): The first reference genome for Thecostraca.</title>
        <authorList>
            <person name="Kim W."/>
        </authorList>
    </citation>
    <scope>NUCLEOTIDE SEQUENCE [LARGE SCALE GENOMIC DNA]</scope>
    <source>
        <strain evidence="7">SNU_AA5</strain>
        <tissue evidence="7">Soma without cirri and trophi</tissue>
    </source>
</reference>
<evidence type="ECO:0000256" key="4">
    <source>
        <dbReference type="ARBA" id="ARBA00045428"/>
    </source>
</evidence>
<protein>
    <recommendedName>
        <fullName evidence="2">DnaJ homolog subfamily B member 9</fullName>
    </recommendedName>
    <alternativeName>
        <fullName evidence="3">Endoplasmic reticulum DNA J domain-containing protein 4</fullName>
    </alternativeName>
</protein>
<dbReference type="GO" id="GO:0005783">
    <property type="term" value="C:endoplasmic reticulum"/>
    <property type="evidence" value="ECO:0007669"/>
    <property type="project" value="TreeGrafter"/>
</dbReference>
<comment type="function">
    <text evidence="4">Co-chaperone for Hsp70 protein HSPA5/BiP that acts as a key repressor of the ERN1/IRE1-mediated unfolded protein response (UPR). J domain-containing co-chaperones stimulate the ATPase activity of Hsp70 proteins and are required for efficient substrate recognition by Hsp70 proteins. In the unstressed endoplasmic reticulum, interacts with the luminal region of ERN1/IRE1 and selectively recruits HSPA5/BiP: HSPA5/BiP disrupts the dimerization of the active ERN1/IRE1 luminal region, thereby inactivating ERN1/IRE1. Also involved in endoplasmic reticulum-associated degradation (ERAD) of misfolded proteins. Required for survival of B-cell progenitors and normal antibody production.</text>
</comment>
<sequence length="171" mass="19438">MGLDREATKREIKERFKKLAVLYHPDKNHSPEAEARFYEVQQAFEVLSDPIQRGMFDINLGLAERYPEMVERHNARGGHRRRMPVFNNLRAVHEAVPDAQPSFDSGNVVTGFYVGMDQVSGFQPPPDRILRPRGSLRLPESGWDTDDGSITCSTFKEEGVDGRSHLHTQCS</sequence>
<keyword evidence="8" id="KW-1185">Reference proteome</keyword>
<dbReference type="GO" id="GO:0051087">
    <property type="term" value="F:protein-folding chaperone binding"/>
    <property type="evidence" value="ECO:0007669"/>
    <property type="project" value="TreeGrafter"/>
</dbReference>
<organism evidence="7 8">
    <name type="scientific">Amphibalanus amphitrite</name>
    <name type="common">Striped barnacle</name>
    <name type="synonym">Balanus amphitrite</name>
    <dbReference type="NCBI Taxonomy" id="1232801"/>
    <lineage>
        <taxon>Eukaryota</taxon>
        <taxon>Metazoa</taxon>
        <taxon>Ecdysozoa</taxon>
        <taxon>Arthropoda</taxon>
        <taxon>Crustacea</taxon>
        <taxon>Multicrustacea</taxon>
        <taxon>Cirripedia</taxon>
        <taxon>Thoracica</taxon>
        <taxon>Thoracicalcarea</taxon>
        <taxon>Balanomorpha</taxon>
        <taxon>Balanoidea</taxon>
        <taxon>Balanidae</taxon>
        <taxon>Amphibalaninae</taxon>
        <taxon>Amphibalanus</taxon>
    </lineage>
</organism>
<dbReference type="PROSITE" id="PS50076">
    <property type="entry name" value="DNAJ_2"/>
    <property type="match status" value="1"/>
</dbReference>
<dbReference type="InterPro" id="IPR036869">
    <property type="entry name" value="J_dom_sf"/>
</dbReference>
<dbReference type="Gene3D" id="1.10.287.110">
    <property type="entry name" value="DnaJ domain"/>
    <property type="match status" value="1"/>
</dbReference>
<dbReference type="Proteomes" id="UP000440578">
    <property type="component" value="Unassembled WGS sequence"/>
</dbReference>
<dbReference type="SMART" id="SM00271">
    <property type="entry name" value="DnaJ"/>
    <property type="match status" value="1"/>
</dbReference>
<evidence type="ECO:0000313" key="8">
    <source>
        <dbReference type="Proteomes" id="UP000440578"/>
    </source>
</evidence>
<dbReference type="InterPro" id="IPR001623">
    <property type="entry name" value="DnaJ_domain"/>
</dbReference>
<dbReference type="OrthoDB" id="6342062at2759"/>
<dbReference type="CDD" id="cd06257">
    <property type="entry name" value="DnaJ"/>
    <property type="match status" value="1"/>
</dbReference>
<dbReference type="Pfam" id="PF00226">
    <property type="entry name" value="DnaJ"/>
    <property type="match status" value="1"/>
</dbReference>
<gene>
    <name evidence="7" type="primary">DnaJ-1_4</name>
    <name evidence="7" type="ORF">FJT64_022003</name>
</gene>
<dbReference type="InterPro" id="IPR018253">
    <property type="entry name" value="DnaJ_domain_CS"/>
</dbReference>
<proteinExistence type="predicted"/>
<accession>A0A6A4WGI9</accession>
<feature type="domain" description="J" evidence="6">
    <location>
        <begin position="1"/>
        <end position="60"/>
    </location>
</feature>
<dbReference type="InterPro" id="IPR051948">
    <property type="entry name" value="Hsp70_co-chaperone_J-domain"/>
</dbReference>
<comment type="caution">
    <text evidence="7">The sequence shown here is derived from an EMBL/GenBank/DDBJ whole genome shotgun (WGS) entry which is preliminary data.</text>
</comment>
<dbReference type="PANTHER" id="PTHR44360">
    <property type="entry name" value="DNAJ HOMOLOG SUBFAMILY B MEMBER 9"/>
    <property type="match status" value="1"/>
</dbReference>
<dbReference type="PRINTS" id="PR00625">
    <property type="entry name" value="JDOMAIN"/>
</dbReference>
<dbReference type="GO" id="GO:0051787">
    <property type="term" value="F:misfolded protein binding"/>
    <property type="evidence" value="ECO:0007669"/>
    <property type="project" value="TreeGrafter"/>
</dbReference>
<dbReference type="AlphaFoldDB" id="A0A6A4WGI9"/>
<comment type="subunit">
    <text evidence="5">Interacts with HSPA5/BiP; interaction is direct. Interacts with ERN1/IRE1 (via the luminal region). Interacts with DERL1.</text>
</comment>